<comment type="caution">
    <text evidence="3">The sequence shown here is derived from an EMBL/GenBank/DDBJ whole genome shotgun (WGS) entry which is preliminary data.</text>
</comment>
<feature type="domain" description="DUF317" evidence="2">
    <location>
        <begin position="66"/>
        <end position="121"/>
    </location>
</feature>
<feature type="compositionally biased region" description="Basic and acidic residues" evidence="1">
    <location>
        <begin position="702"/>
        <end position="720"/>
    </location>
</feature>
<dbReference type="Pfam" id="PF03771">
    <property type="entry name" value="SPDY"/>
    <property type="match status" value="4"/>
</dbReference>
<evidence type="ECO:0000256" key="1">
    <source>
        <dbReference type="SAM" id="MobiDB-lite"/>
    </source>
</evidence>
<protein>
    <recommendedName>
        <fullName evidence="2">DUF317 domain-containing protein</fullName>
    </recommendedName>
</protein>
<reference evidence="3 4" key="1">
    <citation type="journal article" date="2019" name="Int. J. Syst. Evol. Microbiol.">
        <title>The Global Catalogue of Microorganisms (GCM) 10K type strain sequencing project: providing services to taxonomists for standard genome sequencing and annotation.</title>
        <authorList>
            <consortium name="The Broad Institute Genomics Platform"/>
            <consortium name="The Broad Institute Genome Sequencing Center for Infectious Disease"/>
            <person name="Wu L."/>
            <person name="Ma J."/>
        </authorList>
    </citation>
    <scope>NUCLEOTIDE SEQUENCE [LARGE SCALE GENOMIC DNA]</scope>
    <source>
        <strain evidence="3 4">JCM 14559</strain>
    </source>
</reference>
<evidence type="ECO:0000259" key="2">
    <source>
        <dbReference type="Pfam" id="PF03771"/>
    </source>
</evidence>
<evidence type="ECO:0000313" key="3">
    <source>
        <dbReference type="EMBL" id="GAA2092184.1"/>
    </source>
</evidence>
<sequence>MNAAAADFREDTLPIAAEPDADTHLDIATRHLAGTGGRSNPVARHVLAFHWRQDHNRPLDQTFVSSPDHRIRIASGQLDPGAWWRISAAREPLGPPQWMVGLSKDIPEEFVTAVTEALIVPLPGTDWTGEKHPALKEGQFAGDAALDALVAAGWHKRGDIGGVRHVESPDRLARAVLRRNADPLDLMGHCALAIEAGPEDAGEPYWQALFTADVPALVTSAFVQALTDPAPLRRDGDGMDERLLAHAGYTMTQEGLLPLPRAYTDHDLDLATAQTLSSLLAFADQTVRVEDAMEVLADQVLPSTQQGPTASTSWGELPEEQRLLGAMLALDLVVDSSRYVHRLLGLSDADADAHCHDMFNPEGLVTHPVWDRVVDGAVPAVPLESLCFTNEDLYAAAGTVAAHVITCVEASGVSEGFYDQPIASRSTPDGEIICWQDLPDHIEWPAHDEVYRRFTAAGAKAVGLFAPGMPRPAPLVEAAPVHLAGPGHLAATTPAAPLLAAGWTPANTPFARYVSPCGRISTTEVARVAGAEWLTVYTDPSTDLPLWVLCADERTPAEITTAVHQALATTYTTAPADLRYSTPSGGLEPLAEAGWSEDNVAGHTFWTSPDGGTVMVDRTSNLVHAQGHAPGWLVTAGDISPGVQAGWTIEMTDRVPRPLRRAVTTALVRTTPVTRLARQLPAEHTAHLTAAPLKPRPAASARVDRTAAARHRSVDADTLRADAAAAPEQSRSPHRGRPR</sequence>
<feature type="domain" description="DUF317" evidence="2">
    <location>
        <begin position="515"/>
        <end position="571"/>
    </location>
</feature>
<organism evidence="3 4">
    <name type="scientific">Kitasatospora saccharophila</name>
    <dbReference type="NCBI Taxonomy" id="407973"/>
    <lineage>
        <taxon>Bacteria</taxon>
        <taxon>Bacillati</taxon>
        <taxon>Actinomycetota</taxon>
        <taxon>Actinomycetes</taxon>
        <taxon>Kitasatosporales</taxon>
        <taxon>Streptomycetaceae</taxon>
        <taxon>Kitasatospora</taxon>
    </lineage>
</organism>
<feature type="domain" description="DUF317" evidence="2">
    <location>
        <begin position="607"/>
        <end position="673"/>
    </location>
</feature>
<name>A0ABN2WH06_9ACTN</name>
<dbReference type="InterPro" id="IPR005523">
    <property type="entry name" value="DUF317_SPDY"/>
</dbReference>
<proteinExistence type="predicted"/>
<feature type="region of interest" description="Disordered" evidence="1">
    <location>
        <begin position="681"/>
        <end position="739"/>
    </location>
</feature>
<keyword evidence="4" id="KW-1185">Reference proteome</keyword>
<evidence type="ECO:0000313" key="4">
    <source>
        <dbReference type="Proteomes" id="UP001500897"/>
    </source>
</evidence>
<dbReference type="EMBL" id="BAAANS010000009">
    <property type="protein sequence ID" value="GAA2092184.1"/>
    <property type="molecule type" value="Genomic_DNA"/>
</dbReference>
<feature type="domain" description="DUF317" evidence="2">
    <location>
        <begin position="167"/>
        <end position="231"/>
    </location>
</feature>
<gene>
    <name evidence="3" type="ORF">GCM10009759_17650</name>
</gene>
<dbReference type="Proteomes" id="UP001500897">
    <property type="component" value="Unassembled WGS sequence"/>
</dbReference>
<dbReference type="RefSeq" id="WP_344551369.1">
    <property type="nucleotide sequence ID" value="NZ_BAAANS010000009.1"/>
</dbReference>
<accession>A0ABN2WH06</accession>